<dbReference type="InterPro" id="IPR051919">
    <property type="entry name" value="W-dependent_AOR"/>
</dbReference>
<reference evidence="2" key="1">
    <citation type="journal article" date="2014" name="Front. Microbiol.">
        <title>High frequency of phylogenetically diverse reductive dehalogenase-homologous genes in deep subseafloor sedimentary metagenomes.</title>
        <authorList>
            <person name="Kawai M."/>
            <person name="Futagami T."/>
            <person name="Toyoda A."/>
            <person name="Takaki Y."/>
            <person name="Nishi S."/>
            <person name="Hori S."/>
            <person name="Arai W."/>
            <person name="Tsubouchi T."/>
            <person name="Morono Y."/>
            <person name="Uchiyama I."/>
            <person name="Ito T."/>
            <person name="Fujiyama A."/>
            <person name="Inagaki F."/>
            <person name="Takami H."/>
        </authorList>
    </citation>
    <scope>NUCLEOTIDE SEQUENCE</scope>
    <source>
        <strain evidence="2">Expedition CK06-06</strain>
    </source>
</reference>
<evidence type="ECO:0000313" key="2">
    <source>
        <dbReference type="EMBL" id="GAI35826.1"/>
    </source>
</evidence>
<dbReference type="GO" id="GO:0016625">
    <property type="term" value="F:oxidoreductase activity, acting on the aldehyde or oxo group of donors, iron-sulfur protein as acceptor"/>
    <property type="evidence" value="ECO:0007669"/>
    <property type="project" value="InterPro"/>
</dbReference>
<accession>X1P051</accession>
<dbReference type="EMBL" id="BARV01027310">
    <property type="protein sequence ID" value="GAI35826.1"/>
    <property type="molecule type" value="Genomic_DNA"/>
</dbReference>
<organism evidence="2">
    <name type="scientific">marine sediment metagenome</name>
    <dbReference type="NCBI Taxonomy" id="412755"/>
    <lineage>
        <taxon>unclassified sequences</taxon>
        <taxon>metagenomes</taxon>
        <taxon>ecological metagenomes</taxon>
    </lineage>
</organism>
<protein>
    <recommendedName>
        <fullName evidence="1">Aldehyde ferredoxin oxidoreductase N-terminal domain-containing protein</fullName>
    </recommendedName>
</protein>
<evidence type="ECO:0000259" key="1">
    <source>
        <dbReference type="Pfam" id="PF02730"/>
    </source>
</evidence>
<dbReference type="InterPro" id="IPR036503">
    <property type="entry name" value="Ald_Fedxn_OxRdtase_N_sf"/>
</dbReference>
<proteinExistence type="predicted"/>
<dbReference type="SUPFAM" id="SSF56228">
    <property type="entry name" value="Aldehyde ferredoxin oxidoreductase, N-terminal domain"/>
    <property type="match status" value="1"/>
</dbReference>
<sequence length="65" mass="7045">MSYYGYVGNVLHVDLTSNAVRKEELDIGMAKKFLGGQGISSKLAYDLIKPGIDPLSPENVLVYGV</sequence>
<dbReference type="InterPro" id="IPR013983">
    <property type="entry name" value="Ald_Fedxn_OxRdtase_N"/>
</dbReference>
<dbReference type="AlphaFoldDB" id="X1P051"/>
<feature type="non-terminal residue" evidence="2">
    <location>
        <position position="65"/>
    </location>
</feature>
<dbReference type="PANTHER" id="PTHR30038">
    <property type="entry name" value="ALDEHYDE FERREDOXIN OXIDOREDUCTASE"/>
    <property type="match status" value="1"/>
</dbReference>
<gene>
    <name evidence="2" type="ORF">S06H3_43964</name>
</gene>
<dbReference type="Pfam" id="PF02730">
    <property type="entry name" value="AFOR_N"/>
    <property type="match status" value="1"/>
</dbReference>
<dbReference type="Gene3D" id="3.60.9.10">
    <property type="entry name" value="Aldehyde ferredoxin oxidoreductase, N-terminal domain"/>
    <property type="match status" value="1"/>
</dbReference>
<name>X1P051_9ZZZZ</name>
<comment type="caution">
    <text evidence="2">The sequence shown here is derived from an EMBL/GenBank/DDBJ whole genome shotgun (WGS) entry which is preliminary data.</text>
</comment>
<feature type="domain" description="Aldehyde ferredoxin oxidoreductase N-terminal" evidence="1">
    <location>
        <begin position="8"/>
        <end position="64"/>
    </location>
</feature>
<dbReference type="GO" id="GO:0051536">
    <property type="term" value="F:iron-sulfur cluster binding"/>
    <property type="evidence" value="ECO:0007669"/>
    <property type="project" value="InterPro"/>
</dbReference>
<dbReference type="PANTHER" id="PTHR30038:SF0">
    <property type="entry name" value="TUNGSTEN-CONTAINING ALDEHYDE FERREDOXIN OXIDOREDUCTASE"/>
    <property type="match status" value="1"/>
</dbReference>